<evidence type="ECO:0000256" key="3">
    <source>
        <dbReference type="SAM" id="Phobius"/>
    </source>
</evidence>
<dbReference type="PANTHER" id="PTHR24043:SF8">
    <property type="entry name" value="EGF-LIKE DOMAIN-CONTAINING PROTEIN"/>
    <property type="match status" value="1"/>
</dbReference>
<sequence length="1756" mass="193718">MSALFIILGLIISCCAYENIALNKQAYQQFPYNVSQSITKNLIEASNAVDGFKSNLSIWGGQCVISGLFKQTATWWVNLTSILSIHHVMIYYRTGNKHWGSSNGYTPRFLGFSLYVSNTTERSDGIRCFKDTNYTITDIPSVFNITCVVYGQYVIYYNERSSSSPIGYSRYAYNELCELEVFGCPRRGYYSINFNIPCPKHCLSDCHIETGTCHGCKPGYQGDQCETECPYGLHGQNCKETCNDKCTGCNNVNGSCDRGCQPGWKGGNCQQPCQYGYYGRNCTQLCSDKCTGCNNVNGVCDSGCNPGWKGQYCNEQCQHGSYGQGCAQKCYSNCNGCNNVNGVCDRGCLPGWTGYKCQQPCQYGSYGQNCTQTCNDKCDGCNNVNGSCDRRCKPGWRGGNCQHSCSYGSYGQDCTQTCNDKCDGCNNVNGSCDRRCKPGWKGDNCQEACTKGFYGQNCKLKCNDTCDGCSNVNGVCDRGCKPGWTGDNCQQPCPYGSYGQNCTQTCYYKCNGCNNANGVCDRGCLPGWTGDNCERKCQQGSYGQDCTETCNDKCDGCNNVDGSCDRGCKPGWKGYNCQEPCPDGSYGQNCEKRCNDKCDGCNNINGSCDRGCKPGWRGGNCQHSCSYGSYGQDCTQLCNDTCDGCNNVNGSCDRGCKPGWKDDNCQEACTKGFYGQNCKLKCNDTCDGCSNVNGVCDRGCKPGWTGDNCQQPCPYGSYGQNCTQTCYYKCNGCNNANGVCDRGCLPGWTGDNCERKCQQGSYGQDCTETCNDKCDGCNNVDGSCDRGCKPGWKGYNCQEPCPDGSYGQNCEKRCNDKCDGCNNINGSCDRGCKPGWRGGNCQHSCSYGSYGQDCTQLCNDTCDGCNNVNGSCDRGCKPGWKDDNCQEACTKGFYGQNCKLKCNDTCDGCSNVNGVCDRGCKPGWTGDNCQQPCPYGSYGQNCTQTCYYKCNGCNNANGVCDRGCLPGWTGDNCERKCMSDFYGENCSRKCGYCLDGKTCHHINGRCEQGCNPGYIDPFCTEACNAGKYGLHCEEDCGNCSDSSQCFHVNGTCLSGCSAGYQGHTCKALISSQTASPDNTVPLVGAVVGVLVAAVVILVVVFIIRRKRTNTPGDKYITSNVTLVETDNQYSNVSKITKPSRKKANNQIKNNSKLVPPLSDTEEIDKTQETEDEDNVYMNETPSRSIPVEQLTAVIAEKRAKGDEGFRKEYAALPSGETRTCEAGKKPENIPKNRFKTTFPYDHSRVILKTTSEEASDYINANYINGTNRSKEYIAAQGPRQNTLNDFWKMIWQEEVSSIVMLTNLKEGDKIKCTQYWPNKNEPSTFGPMSIKMIEEKKYAAFIERKLSLNNKALNKTRMLTQYHYISWPDHGTPEPMSLLDFHYHVTSTANQNKVPTVVHCSAGVGRTGTYIALDALYQEGKKTGKVNVAEFVRKMRENRMTMVQTYEQYITIFLALNEIFKAPIQRYSGADFCTKTEKALRDSPANQNPLRKDFQLLLKVRPVYMEADYKVAKQMSAGRQTDKILPLDKYSLHLSSAVPKRGNYINAINVPSFTEATRFIVTRYPSPEDAVDFLRLLNDHESDTVICLDPVHEVESIQSWLPLLSSSTVVAPFTIHCQSNSRNGVSGHVIDILQDKQEDEAHSVLVIGPSKRINPCRNPRNTSELLQLVSNVLSLETDTPITVVSSDGGSLCGLFIAVHNAIQQLNTDGGLDVFTVVRQLQIRRPELCSSIEEYEMVHRTVYDHIQTASENIYCNQ</sequence>
<dbReference type="InterPro" id="IPR000742">
    <property type="entry name" value="EGF"/>
</dbReference>
<keyword evidence="4" id="KW-0732">Signal</keyword>
<keyword evidence="1" id="KW-0245">EGF-like domain</keyword>
<name>A0A8B8BNC3_CRAVI</name>
<dbReference type="RefSeq" id="XP_022304847.1">
    <property type="nucleotide sequence ID" value="XM_022449139.1"/>
</dbReference>
<feature type="region of interest" description="Disordered" evidence="2">
    <location>
        <begin position="1138"/>
        <end position="1179"/>
    </location>
</feature>
<evidence type="ECO:0000256" key="2">
    <source>
        <dbReference type="SAM" id="MobiDB-lite"/>
    </source>
</evidence>
<dbReference type="GeneID" id="111111941"/>
<feature type="domain" description="Tyrosine-protein phosphatase" evidence="5">
    <location>
        <begin position="1205"/>
        <end position="1459"/>
    </location>
</feature>
<evidence type="ECO:0000259" key="5">
    <source>
        <dbReference type="PROSITE" id="PS50055"/>
    </source>
</evidence>
<dbReference type="GO" id="GO:0005044">
    <property type="term" value="F:scavenger receptor activity"/>
    <property type="evidence" value="ECO:0007669"/>
    <property type="project" value="InterPro"/>
</dbReference>
<accession>A0A8B8BNC3</accession>
<dbReference type="SMART" id="SM00404">
    <property type="entry name" value="PTPc_motif"/>
    <property type="match status" value="2"/>
</dbReference>
<dbReference type="OrthoDB" id="6131898at2759"/>
<dbReference type="Gene3D" id="2.170.300.10">
    <property type="entry name" value="Tie2 ligand-binding domain superfamily"/>
    <property type="match status" value="6"/>
</dbReference>
<feature type="domain" description="Tyrosine specific protein phosphatases" evidence="6">
    <location>
        <begin position="1663"/>
        <end position="1735"/>
    </location>
</feature>
<dbReference type="Gene3D" id="3.90.190.10">
    <property type="entry name" value="Protein tyrosine phosphatase superfamily"/>
    <property type="match status" value="2"/>
</dbReference>
<dbReference type="PANTHER" id="PTHR24043">
    <property type="entry name" value="SCAVENGER RECEPTOR CLASS F"/>
    <property type="match status" value="1"/>
</dbReference>
<reference evidence="8" key="1">
    <citation type="submission" date="2025-08" db="UniProtKB">
        <authorList>
            <consortium name="RefSeq"/>
        </authorList>
    </citation>
    <scope>IDENTIFICATION</scope>
    <source>
        <tissue evidence="8">Whole sample</tissue>
    </source>
</reference>
<dbReference type="InterPro" id="IPR029021">
    <property type="entry name" value="Prot-tyrosine_phosphatase-like"/>
</dbReference>
<feature type="signal peptide" evidence="4">
    <location>
        <begin position="1"/>
        <end position="16"/>
    </location>
</feature>
<dbReference type="Proteomes" id="UP000694844">
    <property type="component" value="Chromosome 9"/>
</dbReference>
<dbReference type="CDD" id="cd00047">
    <property type="entry name" value="PTPc"/>
    <property type="match status" value="1"/>
</dbReference>
<dbReference type="Gene3D" id="2.60.120.260">
    <property type="entry name" value="Galactose-binding domain-like"/>
    <property type="match status" value="1"/>
</dbReference>
<dbReference type="InterPro" id="IPR006212">
    <property type="entry name" value="Furin_repeat"/>
</dbReference>
<dbReference type="InterPro" id="IPR016130">
    <property type="entry name" value="Tyr_Pase_AS"/>
</dbReference>
<dbReference type="PROSITE" id="PS50055">
    <property type="entry name" value="TYR_PHOSPHATASE_PTP"/>
    <property type="match status" value="2"/>
</dbReference>
<dbReference type="Pfam" id="PF00102">
    <property type="entry name" value="Y_phosphatase"/>
    <property type="match status" value="2"/>
</dbReference>
<evidence type="ECO:0000256" key="1">
    <source>
        <dbReference type="ARBA" id="ARBA00022536"/>
    </source>
</evidence>
<dbReference type="InterPro" id="IPR003595">
    <property type="entry name" value="Tyr_Pase_cat"/>
</dbReference>
<gene>
    <name evidence="8" type="primary">LOC111111941</name>
</gene>
<dbReference type="InterPro" id="IPR000242">
    <property type="entry name" value="PTP_cat"/>
</dbReference>
<feature type="domain" description="Tyrosine-protein phosphatase" evidence="5">
    <location>
        <begin position="1490"/>
        <end position="1744"/>
    </location>
</feature>
<keyword evidence="3" id="KW-0472">Membrane</keyword>
<dbReference type="PROSITE" id="PS50056">
    <property type="entry name" value="TYR_PHOSPHATASE_2"/>
    <property type="match status" value="2"/>
</dbReference>
<dbReference type="PROSITE" id="PS00383">
    <property type="entry name" value="TYR_PHOSPHATASE_1"/>
    <property type="match status" value="1"/>
</dbReference>
<dbReference type="PRINTS" id="PR00700">
    <property type="entry name" value="PRTYPHPHTASE"/>
</dbReference>
<proteinExistence type="predicted"/>
<dbReference type="SMART" id="SM00261">
    <property type="entry name" value="FU"/>
    <property type="match status" value="8"/>
</dbReference>
<organism evidence="7 8">
    <name type="scientific">Crassostrea virginica</name>
    <name type="common">Eastern oyster</name>
    <dbReference type="NCBI Taxonomy" id="6565"/>
    <lineage>
        <taxon>Eukaryota</taxon>
        <taxon>Metazoa</taxon>
        <taxon>Spiralia</taxon>
        <taxon>Lophotrochozoa</taxon>
        <taxon>Mollusca</taxon>
        <taxon>Bivalvia</taxon>
        <taxon>Autobranchia</taxon>
        <taxon>Pteriomorphia</taxon>
        <taxon>Ostreida</taxon>
        <taxon>Ostreoidea</taxon>
        <taxon>Ostreidae</taxon>
        <taxon>Crassostrea</taxon>
    </lineage>
</organism>
<dbReference type="GO" id="GO:0004725">
    <property type="term" value="F:protein tyrosine phosphatase activity"/>
    <property type="evidence" value="ECO:0007669"/>
    <property type="project" value="InterPro"/>
</dbReference>
<dbReference type="SMART" id="SM00194">
    <property type="entry name" value="PTPc"/>
    <property type="match status" value="2"/>
</dbReference>
<dbReference type="InterPro" id="IPR000387">
    <property type="entry name" value="Tyr_Pase_dom"/>
</dbReference>
<dbReference type="InterPro" id="IPR042635">
    <property type="entry name" value="MEGF10/SREC1/2-like"/>
</dbReference>
<dbReference type="SMART" id="SM00181">
    <property type="entry name" value="EGF"/>
    <property type="match status" value="20"/>
</dbReference>
<evidence type="ECO:0000256" key="4">
    <source>
        <dbReference type="SAM" id="SignalP"/>
    </source>
</evidence>
<feature type="transmembrane region" description="Helical" evidence="3">
    <location>
        <begin position="1082"/>
        <end position="1103"/>
    </location>
</feature>
<keyword evidence="7" id="KW-1185">Reference proteome</keyword>
<evidence type="ECO:0000313" key="7">
    <source>
        <dbReference type="Proteomes" id="UP000694844"/>
    </source>
</evidence>
<dbReference type="SUPFAM" id="SSF52799">
    <property type="entry name" value="(Phosphotyrosine protein) phosphatases II"/>
    <property type="match status" value="2"/>
</dbReference>
<evidence type="ECO:0000259" key="6">
    <source>
        <dbReference type="PROSITE" id="PS50056"/>
    </source>
</evidence>
<evidence type="ECO:0000313" key="8">
    <source>
        <dbReference type="RefSeq" id="XP_022304847.1"/>
    </source>
</evidence>
<feature type="domain" description="Tyrosine specific protein phosphatases" evidence="6">
    <location>
        <begin position="1376"/>
        <end position="1450"/>
    </location>
</feature>
<protein>
    <submittedName>
        <fullName evidence="8">Multiple epidermal growth factor-like domains protein 10 isoform X2</fullName>
    </submittedName>
</protein>
<keyword evidence="3" id="KW-0812">Transmembrane</keyword>
<dbReference type="FunFam" id="3.90.190.10:FF:000062">
    <property type="entry name" value="Receptor-type tyrosine-protein phosphatase kappa"/>
    <property type="match status" value="1"/>
</dbReference>
<feature type="chain" id="PRO_5034442255" evidence="4">
    <location>
        <begin position="17"/>
        <end position="1756"/>
    </location>
</feature>
<dbReference type="InterPro" id="IPR008979">
    <property type="entry name" value="Galactose-bd-like_sf"/>
</dbReference>
<dbReference type="SUPFAM" id="SSF49785">
    <property type="entry name" value="Galactose-binding domain-like"/>
    <property type="match status" value="1"/>
</dbReference>
<keyword evidence="3" id="KW-1133">Transmembrane helix</keyword>